<feature type="transmembrane region" description="Helical" evidence="7">
    <location>
        <begin position="200"/>
        <end position="218"/>
    </location>
</feature>
<dbReference type="SUPFAM" id="SSF103473">
    <property type="entry name" value="MFS general substrate transporter"/>
    <property type="match status" value="1"/>
</dbReference>
<feature type="transmembrane region" description="Helical" evidence="7">
    <location>
        <begin position="12"/>
        <end position="36"/>
    </location>
</feature>
<dbReference type="EMBL" id="JACQAY010000234">
    <property type="protein sequence ID" value="MBI3540045.1"/>
    <property type="molecule type" value="Genomic_DNA"/>
</dbReference>
<evidence type="ECO:0000256" key="5">
    <source>
        <dbReference type="ARBA" id="ARBA00022989"/>
    </source>
</evidence>
<dbReference type="Gene3D" id="1.20.1720.10">
    <property type="entry name" value="Multidrug resistance protein D"/>
    <property type="match status" value="1"/>
</dbReference>
<gene>
    <name evidence="9" type="ORF">HY076_07210</name>
</gene>
<feature type="transmembrane region" description="Helical" evidence="7">
    <location>
        <begin position="167"/>
        <end position="188"/>
    </location>
</feature>
<dbReference type="InterPro" id="IPR020846">
    <property type="entry name" value="MFS_dom"/>
</dbReference>
<feature type="transmembrane region" description="Helical" evidence="7">
    <location>
        <begin position="138"/>
        <end position="161"/>
    </location>
</feature>
<dbReference type="Pfam" id="PF07690">
    <property type="entry name" value="MFS_1"/>
    <property type="match status" value="1"/>
</dbReference>
<organism evidence="9 10">
    <name type="scientific">Eiseniibacteriota bacterium</name>
    <dbReference type="NCBI Taxonomy" id="2212470"/>
    <lineage>
        <taxon>Bacteria</taxon>
        <taxon>Candidatus Eiseniibacteriota</taxon>
    </lineage>
</organism>
<feature type="transmembrane region" description="Helical" evidence="7">
    <location>
        <begin position="331"/>
        <end position="352"/>
    </location>
</feature>
<dbReference type="Gene3D" id="1.20.1250.20">
    <property type="entry name" value="MFS general substrate transporter like domains"/>
    <property type="match status" value="1"/>
</dbReference>
<evidence type="ECO:0000313" key="9">
    <source>
        <dbReference type="EMBL" id="MBI3540045.1"/>
    </source>
</evidence>
<dbReference type="InterPro" id="IPR011701">
    <property type="entry name" value="MFS"/>
</dbReference>
<comment type="caution">
    <text evidence="9">The sequence shown here is derived from an EMBL/GenBank/DDBJ whole genome shotgun (WGS) entry which is preliminary data.</text>
</comment>
<evidence type="ECO:0000256" key="1">
    <source>
        <dbReference type="ARBA" id="ARBA00004651"/>
    </source>
</evidence>
<dbReference type="Proteomes" id="UP000807850">
    <property type="component" value="Unassembled WGS sequence"/>
</dbReference>
<dbReference type="CDD" id="cd17321">
    <property type="entry name" value="MFS_MMR_MDR_like"/>
    <property type="match status" value="1"/>
</dbReference>
<accession>A0A9D6L9E3</accession>
<keyword evidence="6 7" id="KW-0472">Membrane</keyword>
<feature type="transmembrane region" description="Helical" evidence="7">
    <location>
        <begin position="104"/>
        <end position="126"/>
    </location>
</feature>
<sequence>MNAVPGAAPRWRVVPVLALGTLMATLDLSIVNIALPTLARDFAVPLTTIAWVVLAYVLTITGLLLAFGRLADRVGRRRVYGLGLAVFTIASLACAASPGAGALIAARALQGIGAAMMTANSTALLAASFPGAERGRALGVFGAVVGVGLGLGPPLGGLLVAHLSWRWIFLVNLPLGTLALAMLGRVPADPPRRGVPSPRVAATAAWCAGLALLMFALSRGPEAAWRPAVVVPPVVAAIALLAAFVAIERRSTDPLLPLAALAGPLGRAATLTLLGNMISIAVGLHLPLYLEGVLGFDAGRSGRWIAIIPLAALVIAPAAGRRADRRGSKPLTIAGLAITAAGLVVLAGLGAAPGFPRLVLGMALVGVGQGLFAAPNARAILGAVGEHDLGLASGLQATMRNLGFAAGAALGAALLASRFAAHGGGTLTGHMAAAGRNAFAAATADTYLALAGLALVATAVAAAGRAPTGMGRNGPD</sequence>
<feature type="transmembrane region" description="Helical" evidence="7">
    <location>
        <begin position="402"/>
        <end position="421"/>
    </location>
</feature>
<dbReference type="PANTHER" id="PTHR42718:SF46">
    <property type="entry name" value="BLR6921 PROTEIN"/>
    <property type="match status" value="1"/>
</dbReference>
<evidence type="ECO:0000313" key="10">
    <source>
        <dbReference type="Proteomes" id="UP000807850"/>
    </source>
</evidence>
<dbReference type="PROSITE" id="PS50850">
    <property type="entry name" value="MFS"/>
    <property type="match status" value="1"/>
</dbReference>
<evidence type="ECO:0000259" key="8">
    <source>
        <dbReference type="PROSITE" id="PS50850"/>
    </source>
</evidence>
<dbReference type="GO" id="GO:0022857">
    <property type="term" value="F:transmembrane transporter activity"/>
    <property type="evidence" value="ECO:0007669"/>
    <property type="project" value="InterPro"/>
</dbReference>
<reference evidence="9" key="1">
    <citation type="submission" date="2020-07" db="EMBL/GenBank/DDBJ databases">
        <title>Huge and variable diversity of episymbiotic CPR bacteria and DPANN archaea in groundwater ecosystems.</title>
        <authorList>
            <person name="He C.Y."/>
            <person name="Keren R."/>
            <person name="Whittaker M."/>
            <person name="Farag I.F."/>
            <person name="Doudna J."/>
            <person name="Cate J.H.D."/>
            <person name="Banfield J.F."/>
        </authorList>
    </citation>
    <scope>NUCLEOTIDE SEQUENCE</scope>
    <source>
        <strain evidence="9">NC_groundwater_928_Pr1_S-0.2um_72_17</strain>
    </source>
</reference>
<dbReference type="InterPro" id="IPR036259">
    <property type="entry name" value="MFS_trans_sf"/>
</dbReference>
<feature type="transmembrane region" description="Helical" evidence="7">
    <location>
        <begin position="446"/>
        <end position="464"/>
    </location>
</feature>
<feature type="transmembrane region" description="Helical" evidence="7">
    <location>
        <begin position="224"/>
        <end position="247"/>
    </location>
</feature>
<dbReference type="AlphaFoldDB" id="A0A9D6L9E3"/>
<dbReference type="PRINTS" id="PR01036">
    <property type="entry name" value="TCRTETB"/>
</dbReference>
<evidence type="ECO:0000256" key="7">
    <source>
        <dbReference type="SAM" id="Phobius"/>
    </source>
</evidence>
<keyword evidence="5 7" id="KW-1133">Transmembrane helix</keyword>
<evidence type="ECO:0000256" key="2">
    <source>
        <dbReference type="ARBA" id="ARBA00022448"/>
    </source>
</evidence>
<evidence type="ECO:0000256" key="3">
    <source>
        <dbReference type="ARBA" id="ARBA00022475"/>
    </source>
</evidence>
<feature type="transmembrane region" description="Helical" evidence="7">
    <location>
        <begin position="268"/>
        <end position="290"/>
    </location>
</feature>
<evidence type="ECO:0000256" key="6">
    <source>
        <dbReference type="ARBA" id="ARBA00023136"/>
    </source>
</evidence>
<proteinExistence type="predicted"/>
<keyword evidence="4 7" id="KW-0812">Transmembrane</keyword>
<feature type="transmembrane region" description="Helical" evidence="7">
    <location>
        <begin position="42"/>
        <end position="67"/>
    </location>
</feature>
<dbReference type="GO" id="GO:0005886">
    <property type="term" value="C:plasma membrane"/>
    <property type="evidence" value="ECO:0007669"/>
    <property type="project" value="UniProtKB-SubCell"/>
</dbReference>
<feature type="transmembrane region" description="Helical" evidence="7">
    <location>
        <begin position="79"/>
        <end position="98"/>
    </location>
</feature>
<name>A0A9D6L9E3_UNCEI</name>
<keyword evidence="3" id="KW-1003">Cell membrane</keyword>
<protein>
    <submittedName>
        <fullName evidence="9">MFS transporter</fullName>
    </submittedName>
</protein>
<evidence type="ECO:0000256" key="4">
    <source>
        <dbReference type="ARBA" id="ARBA00022692"/>
    </source>
</evidence>
<comment type="subcellular location">
    <subcellularLocation>
        <location evidence="1">Cell membrane</location>
        <topology evidence="1">Multi-pass membrane protein</topology>
    </subcellularLocation>
</comment>
<feature type="transmembrane region" description="Helical" evidence="7">
    <location>
        <begin position="302"/>
        <end position="319"/>
    </location>
</feature>
<feature type="domain" description="Major facilitator superfamily (MFS) profile" evidence="8">
    <location>
        <begin position="13"/>
        <end position="469"/>
    </location>
</feature>
<feature type="transmembrane region" description="Helical" evidence="7">
    <location>
        <begin position="358"/>
        <end position="381"/>
    </location>
</feature>
<keyword evidence="2" id="KW-0813">Transport</keyword>
<dbReference type="PANTHER" id="PTHR42718">
    <property type="entry name" value="MAJOR FACILITATOR SUPERFAMILY MULTIDRUG TRANSPORTER MFSC"/>
    <property type="match status" value="1"/>
</dbReference>